<dbReference type="AlphaFoldDB" id="A0A1F5FJ50"/>
<feature type="transmembrane region" description="Helical" evidence="1">
    <location>
        <begin position="125"/>
        <end position="150"/>
    </location>
</feature>
<organism evidence="2 3">
    <name type="scientific">Candidatus Coatesbacteria bacterium RBG_13_66_14</name>
    <dbReference type="NCBI Taxonomy" id="1817816"/>
    <lineage>
        <taxon>Bacteria</taxon>
        <taxon>Candidatus Coatesiibacteriota</taxon>
    </lineage>
</organism>
<sequence>MLGLLFIAFTRFSGPFPAMSLGSFINRAIGYGTALPILGILFGGGMIGTGFVFRERLGELLTDTEILLIGGGVAASAVLMMIPSLSMGEIGWFVFELLIGVILAQVGITLLRTTARFTDNKVEAVCGRVVAVSLMVFAVFTAVTGVGILVRSITLSVDLPNVFLIISSVTGLLGVLGFAGATVLRLLGVKP</sequence>
<keyword evidence="1" id="KW-0812">Transmembrane</keyword>
<feature type="transmembrane region" description="Helical" evidence="1">
    <location>
        <begin position="90"/>
        <end position="113"/>
    </location>
</feature>
<feature type="transmembrane region" description="Helical" evidence="1">
    <location>
        <begin position="162"/>
        <end position="187"/>
    </location>
</feature>
<keyword evidence="1" id="KW-1133">Transmembrane helix</keyword>
<evidence type="ECO:0000313" key="3">
    <source>
        <dbReference type="Proteomes" id="UP000177187"/>
    </source>
</evidence>
<name>A0A1F5FJ50_9BACT</name>
<dbReference type="EMBL" id="MFAF01000005">
    <property type="protein sequence ID" value="OGD79637.1"/>
    <property type="molecule type" value="Genomic_DNA"/>
</dbReference>
<gene>
    <name evidence="2" type="ORF">A2Y64_01065</name>
</gene>
<accession>A0A1F5FJ50</accession>
<reference evidence="2 3" key="1">
    <citation type="journal article" date="2016" name="Nat. Commun.">
        <title>Thousands of microbial genomes shed light on interconnected biogeochemical processes in an aquifer system.</title>
        <authorList>
            <person name="Anantharaman K."/>
            <person name="Brown C.T."/>
            <person name="Hug L.A."/>
            <person name="Sharon I."/>
            <person name="Castelle C.J."/>
            <person name="Probst A.J."/>
            <person name="Thomas B.C."/>
            <person name="Singh A."/>
            <person name="Wilkins M.J."/>
            <person name="Karaoz U."/>
            <person name="Brodie E.L."/>
            <person name="Williams K.H."/>
            <person name="Hubbard S.S."/>
            <person name="Banfield J.F."/>
        </authorList>
    </citation>
    <scope>NUCLEOTIDE SEQUENCE [LARGE SCALE GENOMIC DNA]</scope>
</reference>
<keyword evidence="1" id="KW-0472">Membrane</keyword>
<evidence type="ECO:0000313" key="2">
    <source>
        <dbReference type="EMBL" id="OGD79637.1"/>
    </source>
</evidence>
<comment type="caution">
    <text evidence="2">The sequence shown here is derived from an EMBL/GenBank/DDBJ whole genome shotgun (WGS) entry which is preliminary data.</text>
</comment>
<proteinExistence type="predicted"/>
<dbReference type="Proteomes" id="UP000177187">
    <property type="component" value="Unassembled WGS sequence"/>
</dbReference>
<protein>
    <submittedName>
        <fullName evidence="2">Uncharacterized protein</fullName>
    </submittedName>
</protein>
<evidence type="ECO:0000256" key="1">
    <source>
        <dbReference type="SAM" id="Phobius"/>
    </source>
</evidence>
<feature type="transmembrane region" description="Helical" evidence="1">
    <location>
        <begin position="29"/>
        <end position="53"/>
    </location>
</feature>
<feature type="transmembrane region" description="Helical" evidence="1">
    <location>
        <begin position="65"/>
        <end position="84"/>
    </location>
</feature>